<proteinExistence type="predicted"/>
<sequence>MKNIWPTLFLGISCIFVSVSAAQAGFDSALSAFRDKRYTEAAVEFKKCNTAKAKFYLSLMYSMGWGVPQNKEESVALMRSAKQQELAETQSVQVAGRQ</sequence>
<dbReference type="Proteomes" id="UP000556026">
    <property type="component" value="Unassembled WGS sequence"/>
</dbReference>
<dbReference type="AlphaFoldDB" id="A0A6V8MNX7"/>
<dbReference type="Gene3D" id="1.25.40.10">
    <property type="entry name" value="Tetratricopeptide repeat domain"/>
    <property type="match status" value="1"/>
</dbReference>
<keyword evidence="3" id="KW-1185">Reference proteome</keyword>
<feature type="signal peptide" evidence="1">
    <location>
        <begin position="1"/>
        <end position="21"/>
    </location>
</feature>
<name>A0A6V8MNX7_9BACT</name>
<evidence type="ECO:0000313" key="2">
    <source>
        <dbReference type="EMBL" id="GFO61720.1"/>
    </source>
</evidence>
<comment type="caution">
    <text evidence="2">The sequence shown here is derived from an EMBL/GenBank/DDBJ whole genome shotgun (WGS) entry which is preliminary data.</text>
</comment>
<feature type="chain" id="PRO_5027816944" description="Beta-lactamase" evidence="1">
    <location>
        <begin position="22"/>
        <end position="98"/>
    </location>
</feature>
<dbReference type="RefSeq" id="WP_183356507.1">
    <property type="nucleotide sequence ID" value="NZ_BLXX01000018.1"/>
</dbReference>
<dbReference type="SUPFAM" id="SSF81901">
    <property type="entry name" value="HCP-like"/>
    <property type="match status" value="1"/>
</dbReference>
<evidence type="ECO:0000256" key="1">
    <source>
        <dbReference type="SAM" id="SignalP"/>
    </source>
</evidence>
<evidence type="ECO:0008006" key="4">
    <source>
        <dbReference type="Google" id="ProtNLM"/>
    </source>
</evidence>
<evidence type="ECO:0000313" key="3">
    <source>
        <dbReference type="Proteomes" id="UP000556026"/>
    </source>
</evidence>
<gene>
    <name evidence="2" type="ORF">GMST_40450</name>
</gene>
<accession>A0A6V8MNX7</accession>
<keyword evidence="1" id="KW-0732">Signal</keyword>
<dbReference type="InterPro" id="IPR011990">
    <property type="entry name" value="TPR-like_helical_dom_sf"/>
</dbReference>
<organism evidence="2 3">
    <name type="scientific">Geomonas silvestris</name>
    <dbReference type="NCBI Taxonomy" id="2740184"/>
    <lineage>
        <taxon>Bacteria</taxon>
        <taxon>Pseudomonadati</taxon>
        <taxon>Thermodesulfobacteriota</taxon>
        <taxon>Desulfuromonadia</taxon>
        <taxon>Geobacterales</taxon>
        <taxon>Geobacteraceae</taxon>
        <taxon>Geomonas</taxon>
    </lineage>
</organism>
<reference evidence="3" key="1">
    <citation type="submission" date="2020-06" db="EMBL/GenBank/DDBJ databases">
        <title>Draft genomic sequence of Geomonas sp. Red330.</title>
        <authorList>
            <person name="Itoh H."/>
            <person name="Zhenxing X."/>
            <person name="Ushijima N."/>
            <person name="Masuda Y."/>
            <person name="Shiratori Y."/>
            <person name="Senoo K."/>
        </authorList>
    </citation>
    <scope>NUCLEOTIDE SEQUENCE [LARGE SCALE GENOMIC DNA]</scope>
    <source>
        <strain evidence="3">Red330</strain>
    </source>
</reference>
<protein>
    <recommendedName>
        <fullName evidence="4">Beta-lactamase</fullName>
    </recommendedName>
</protein>
<dbReference type="EMBL" id="BLXX01000018">
    <property type="protein sequence ID" value="GFO61720.1"/>
    <property type="molecule type" value="Genomic_DNA"/>
</dbReference>